<dbReference type="eggNOG" id="COG4640">
    <property type="taxonomic scope" value="Bacteria"/>
</dbReference>
<proteinExistence type="predicted"/>
<dbReference type="HOGENOM" id="CLU_753752_0_0_9"/>
<dbReference type="InterPro" id="IPR054529">
    <property type="entry name" value="TcaA_2nd"/>
</dbReference>
<dbReference type="Proteomes" id="UP000000212">
    <property type="component" value="Chromosome"/>
</dbReference>
<dbReference type="InterPro" id="IPR056902">
    <property type="entry name" value="NTF2_YvbJ"/>
</dbReference>
<dbReference type="Pfam" id="PF22813">
    <property type="entry name" value="TcaA_2nd"/>
    <property type="match status" value="1"/>
</dbReference>
<dbReference type="GeneID" id="83605095"/>
<dbReference type="PANTHER" id="PTHR40038">
    <property type="entry name" value="MEMBRANE-ASSOCIATED PROTEIN TCAA"/>
    <property type="match status" value="1"/>
</dbReference>
<feature type="transmembrane region" description="Helical" evidence="1">
    <location>
        <begin position="12"/>
        <end position="29"/>
    </location>
</feature>
<name>K8EUJ7_CARML</name>
<dbReference type="RefSeq" id="WP_010051364.1">
    <property type="nucleotide sequence ID" value="NC_019425.2"/>
</dbReference>
<keyword evidence="1" id="KW-0812">Transmembrane</keyword>
<accession>K8EUJ7</accession>
<feature type="domain" description="YvbJ-like NTF2-like" evidence="3">
    <location>
        <begin position="217"/>
        <end position="331"/>
    </location>
</feature>
<evidence type="ECO:0000313" key="4">
    <source>
        <dbReference type="EMBL" id="CCO12291.2"/>
    </source>
</evidence>
<sequence length="367" mass="42233">MKLTVRNKRIAAFVGVVIIGISIGIGFSLTNKEKFVTNLEKMVHEKNISSLQKSIVVGTEEVKVSKDEIKSLNSYLKSDNKIKESFFADLKEQAVEKQQEEQTAKTFEIISKGRKWLIFPNYRLKVRPNYLTVSTDATNVIIKNQENKTIPYNKQKKQYGPIFPGMYDFKIELLSDMPKIETNYDKVVVWDKNKNLETYLAKSAEKDKQFTENLATVIDLFSDEYAAFMGGGFVDAENKALKDLSADLMEIRPLIESLYYEYKGITVNNDSIKLSQKNNQWTLNVMVFLDSNSYIESSLLPGNKMELEESKVYEYHLIYNKKGRKWEVDSRDEGFGKSTEWKNSTEIASPKPKVYTWKGEGEQLNSL</sequence>
<dbReference type="Pfam" id="PF25155">
    <property type="entry name" value="NTF2_YvbJ"/>
    <property type="match status" value="1"/>
</dbReference>
<evidence type="ECO:0000259" key="2">
    <source>
        <dbReference type="Pfam" id="PF22813"/>
    </source>
</evidence>
<dbReference type="EMBL" id="HE999757">
    <property type="protein sequence ID" value="CCO12291.2"/>
    <property type="molecule type" value="Genomic_DNA"/>
</dbReference>
<dbReference type="STRING" id="1234679.BN424_2870"/>
<dbReference type="KEGG" id="cml:BN424_2870"/>
<evidence type="ECO:0000259" key="3">
    <source>
        <dbReference type="Pfam" id="PF25155"/>
    </source>
</evidence>
<dbReference type="PANTHER" id="PTHR40038:SF1">
    <property type="entry name" value="MEMBRANE-ASSOCIATED PROTEIN TCAA"/>
    <property type="match status" value="1"/>
</dbReference>
<organism evidence="4 5">
    <name type="scientific">Carnobacterium maltaromaticum LMA28</name>
    <dbReference type="NCBI Taxonomy" id="1234679"/>
    <lineage>
        <taxon>Bacteria</taxon>
        <taxon>Bacillati</taxon>
        <taxon>Bacillota</taxon>
        <taxon>Bacilli</taxon>
        <taxon>Lactobacillales</taxon>
        <taxon>Carnobacteriaceae</taxon>
        <taxon>Carnobacterium</taxon>
    </lineage>
</organism>
<reference evidence="5" key="1">
    <citation type="journal article" date="2013" name="Genome Announc.">
        <title>Complete Chromosome Sequence of Carnobacterium maltaromaticum LMA 28.</title>
        <authorList>
            <person name="Cailliez-Grimal C."/>
            <person name="Chaillou S."/>
            <person name="Anba-Mondoloni J."/>
            <person name="Loux V."/>
            <person name="Afzal M.I."/>
            <person name="Rahman A."/>
            <person name="Kergourlay G."/>
            <person name="Champomier-Verges M.C."/>
            <person name="Zagorec M."/>
            <person name="Dalgaard P."/>
            <person name="Leisner J.J."/>
            <person name="Prevost H."/>
            <person name="Revol-Junelles A.M."/>
            <person name="Borges F."/>
        </authorList>
    </citation>
    <scope>NUCLEOTIDE SEQUENCE</scope>
    <source>
        <strain evidence="5">LMA28</strain>
    </source>
</reference>
<dbReference type="OrthoDB" id="1682769at2"/>
<keyword evidence="1" id="KW-1133">Transmembrane helix</keyword>
<keyword evidence="1" id="KW-0472">Membrane</keyword>
<feature type="domain" description="TcaA second" evidence="2">
    <location>
        <begin position="32"/>
        <end position="126"/>
    </location>
</feature>
<dbReference type="AlphaFoldDB" id="K8EUJ7"/>
<gene>
    <name evidence="4" type="ORF">BN424_2870</name>
</gene>
<evidence type="ECO:0000256" key="1">
    <source>
        <dbReference type="SAM" id="Phobius"/>
    </source>
</evidence>
<evidence type="ECO:0000313" key="5">
    <source>
        <dbReference type="Proteomes" id="UP000000212"/>
    </source>
</evidence>
<protein>
    <submittedName>
        <fullName evidence="4">Uncharacterized protein</fullName>
    </submittedName>
</protein>
<keyword evidence="5" id="KW-1185">Reference proteome</keyword>